<evidence type="ECO:0008006" key="7">
    <source>
        <dbReference type="Google" id="ProtNLM"/>
    </source>
</evidence>
<evidence type="ECO:0000313" key="5">
    <source>
        <dbReference type="EMBL" id="KAG2215264.1"/>
    </source>
</evidence>
<name>A0A8H7RPD1_9FUNG</name>
<proteinExistence type="inferred from homology"/>
<protein>
    <recommendedName>
        <fullName evidence="7">Lipid droplet-associated hydrolase</fullName>
    </recommendedName>
</protein>
<dbReference type="Proteomes" id="UP000646827">
    <property type="component" value="Unassembled WGS sequence"/>
</dbReference>
<keyword evidence="4" id="KW-0378">Hydrolase</keyword>
<evidence type="ECO:0000256" key="2">
    <source>
        <dbReference type="ARBA" id="ARBA00008300"/>
    </source>
</evidence>
<dbReference type="PANTHER" id="PTHR13390:SF0">
    <property type="entry name" value="LIPID DROPLET-ASSOCIATED HYDROLASE"/>
    <property type="match status" value="1"/>
</dbReference>
<keyword evidence="3" id="KW-0551">Lipid droplet</keyword>
<gene>
    <name evidence="5" type="ORF">INT45_003614</name>
</gene>
<dbReference type="InterPro" id="IPR029058">
    <property type="entry name" value="AB_hydrolase_fold"/>
</dbReference>
<evidence type="ECO:0000313" key="6">
    <source>
        <dbReference type="Proteomes" id="UP000646827"/>
    </source>
</evidence>
<evidence type="ECO:0000256" key="4">
    <source>
        <dbReference type="ARBA" id="ARBA00022801"/>
    </source>
</evidence>
<dbReference type="PANTHER" id="PTHR13390">
    <property type="entry name" value="LIPASE"/>
    <property type="match status" value="1"/>
</dbReference>
<dbReference type="GO" id="GO:0019915">
    <property type="term" value="P:lipid storage"/>
    <property type="evidence" value="ECO:0007669"/>
    <property type="project" value="InterPro"/>
</dbReference>
<dbReference type="SUPFAM" id="SSF53474">
    <property type="entry name" value="alpha/beta-Hydrolases"/>
    <property type="match status" value="1"/>
</dbReference>
<dbReference type="OrthoDB" id="448051at2759"/>
<dbReference type="GO" id="GO:0016298">
    <property type="term" value="F:lipase activity"/>
    <property type="evidence" value="ECO:0007669"/>
    <property type="project" value="InterPro"/>
</dbReference>
<dbReference type="Pfam" id="PF10230">
    <property type="entry name" value="LIDHydrolase"/>
    <property type="match status" value="1"/>
</dbReference>
<keyword evidence="6" id="KW-1185">Reference proteome</keyword>
<dbReference type="GO" id="GO:0005811">
    <property type="term" value="C:lipid droplet"/>
    <property type="evidence" value="ECO:0007669"/>
    <property type="project" value="UniProtKB-SubCell"/>
</dbReference>
<dbReference type="InterPro" id="IPR019363">
    <property type="entry name" value="LDAH"/>
</dbReference>
<evidence type="ECO:0000256" key="1">
    <source>
        <dbReference type="ARBA" id="ARBA00004502"/>
    </source>
</evidence>
<reference evidence="5 6" key="1">
    <citation type="submission" date="2020-12" db="EMBL/GenBank/DDBJ databases">
        <title>Metabolic potential, ecology and presence of endohyphal bacteria is reflected in genomic diversity of Mucoromycotina.</title>
        <authorList>
            <person name="Muszewska A."/>
            <person name="Okrasinska A."/>
            <person name="Steczkiewicz K."/>
            <person name="Drgas O."/>
            <person name="Orlowska M."/>
            <person name="Perlinska-Lenart U."/>
            <person name="Aleksandrzak-Piekarczyk T."/>
            <person name="Szatraj K."/>
            <person name="Zielenkiewicz U."/>
            <person name="Pilsyk S."/>
            <person name="Malc E."/>
            <person name="Mieczkowski P."/>
            <person name="Kruszewska J.S."/>
            <person name="Biernat P."/>
            <person name="Pawlowska J."/>
        </authorList>
    </citation>
    <scope>NUCLEOTIDE SEQUENCE [LARGE SCALE GENOMIC DNA]</scope>
    <source>
        <strain evidence="5 6">CBS 142.35</strain>
    </source>
</reference>
<comment type="similarity">
    <text evidence="2">Belongs to the AB hydrolase superfamily. LDAH family.</text>
</comment>
<comment type="caution">
    <text evidence="5">The sequence shown here is derived from an EMBL/GenBank/DDBJ whole genome shotgun (WGS) entry which is preliminary data.</text>
</comment>
<evidence type="ECO:0000256" key="3">
    <source>
        <dbReference type="ARBA" id="ARBA00022677"/>
    </source>
</evidence>
<comment type="subcellular location">
    <subcellularLocation>
        <location evidence="1">Lipid droplet</location>
    </subcellularLocation>
</comment>
<dbReference type="Gene3D" id="3.40.50.1820">
    <property type="entry name" value="alpha/beta hydrolase"/>
    <property type="match status" value="1"/>
</dbReference>
<accession>A0A8H7RPD1</accession>
<sequence>MRLPSQLKTPLRSYWSVAGNDTETLWWPVKQNVSNDKKKILFFIPGNPGLVEYYTDFLEEIHRNVTFPLEIFAVSNLGMTITTPATTKFGATKENKLFSLQDQINHKIACFDILRQENPDIEFILMGHSIGAYISVEVLKKRHTQNITRVVTLFPTIREIGLSPNGLAFTKLFSYVPTSIVSTCATLFSYISSPILERLVMLLTGQKDPCAQVTAHRLLQGSVVKNCLYMAQCEMEQVGELDLDFYNAHAQKFIIYYSRNDKWAPLDHYQYMKQNFPKHEHLYLCEQDIPHSFTLDPQNASYMAHKVVNWLSSDK</sequence>
<dbReference type="AlphaFoldDB" id="A0A8H7RPD1"/>
<organism evidence="5 6">
    <name type="scientific">Circinella minor</name>
    <dbReference type="NCBI Taxonomy" id="1195481"/>
    <lineage>
        <taxon>Eukaryota</taxon>
        <taxon>Fungi</taxon>
        <taxon>Fungi incertae sedis</taxon>
        <taxon>Mucoromycota</taxon>
        <taxon>Mucoromycotina</taxon>
        <taxon>Mucoromycetes</taxon>
        <taxon>Mucorales</taxon>
        <taxon>Lichtheimiaceae</taxon>
        <taxon>Circinella</taxon>
    </lineage>
</organism>
<dbReference type="EMBL" id="JAEPRB010000533">
    <property type="protein sequence ID" value="KAG2215264.1"/>
    <property type="molecule type" value="Genomic_DNA"/>
</dbReference>